<keyword evidence="8" id="KW-1185">Reference proteome</keyword>
<keyword evidence="1" id="KW-0004">4Fe-4S</keyword>
<dbReference type="Proteomes" id="UP000323242">
    <property type="component" value="Unassembled WGS sequence"/>
</dbReference>
<feature type="region of interest" description="Disordered" evidence="6">
    <location>
        <begin position="27"/>
        <end position="56"/>
    </location>
</feature>
<dbReference type="Pfam" id="PF12831">
    <property type="entry name" value="FAD_oxidored"/>
    <property type="match status" value="1"/>
</dbReference>
<organism evidence="7 8">
    <name type="scientific">Streptomyces parvus</name>
    <dbReference type="NCBI Taxonomy" id="66428"/>
    <lineage>
        <taxon>Bacteria</taxon>
        <taxon>Bacillati</taxon>
        <taxon>Actinomycetota</taxon>
        <taxon>Actinomycetes</taxon>
        <taxon>Kitasatosporales</taxon>
        <taxon>Streptomycetaceae</taxon>
        <taxon>Streptomyces</taxon>
    </lineage>
</organism>
<evidence type="ECO:0000256" key="5">
    <source>
        <dbReference type="ARBA" id="ARBA00023014"/>
    </source>
</evidence>
<feature type="compositionally biased region" description="Basic and acidic residues" evidence="6">
    <location>
        <begin position="40"/>
        <end position="51"/>
    </location>
</feature>
<dbReference type="Gene3D" id="3.50.50.60">
    <property type="entry name" value="FAD/NAD(P)-binding domain"/>
    <property type="match status" value="1"/>
</dbReference>
<accession>A0A5D4IG49</accession>
<dbReference type="GO" id="GO:0051539">
    <property type="term" value="F:4 iron, 4 sulfur cluster binding"/>
    <property type="evidence" value="ECO:0007669"/>
    <property type="project" value="UniProtKB-KW"/>
</dbReference>
<evidence type="ECO:0000313" key="8">
    <source>
        <dbReference type="Proteomes" id="UP000323242"/>
    </source>
</evidence>
<keyword evidence="4" id="KW-0408">Iron</keyword>
<dbReference type="PANTHER" id="PTHR43498">
    <property type="entry name" value="FERREDOXIN:COB-COM HETERODISULFIDE REDUCTASE SUBUNIT A"/>
    <property type="match status" value="1"/>
</dbReference>
<keyword evidence="5" id="KW-0411">Iron-sulfur</keyword>
<dbReference type="EMBL" id="VSZQ01000227">
    <property type="protein sequence ID" value="TYR51734.1"/>
    <property type="molecule type" value="Genomic_DNA"/>
</dbReference>
<sequence length="653" mass="69378">MRRRAARFPCPDPSRIGTPAVAAHLRGGLRRQQRARSGGHRPDLHDRRGDPVIHPSPAVRSLTADVAVIGSGLGAVAAALSAARAGRKVVLAAHPHRLGGQATTQLVPALDEHPHVETGGVSASYRAFRDLVRDRYDGLANPGGGWVSRLCFEPAAAEHALRALLAPHVASGRLEILTGLAPRSVRREGARLTSVRLSAAYDGAPVTELFAEVFCDATEAGDLLPLAGTPWVAGSEGREAHGESLALPGGPHPGAVQSCTVGFVVEHTPAAASDPEPAPHGYEQWRERQPFTLEIAGWDDRTHRYRMFETGPDGHLPFWTYRRLRDGAALGGPDAALINWAGNDYADLSSIDHPEQAYAEAKRLSAAFLHWLRTECRRDDGGHGYPGLTLAPGIAGTPDGYAEEAYLRESRRLRTPLPVRQQDLEPVSGQARAVNRPDSGGLAMYHMDLHSRVGHPASAYAPTAPFQVPLASLVATEPDNLLAAAKNLAATQVAASAYRVHHGEWAVGEAAGALAAQSCLRSLAPGRLVRDRRELTLLQTRLAADGVPLAWTLDVPPGDPRFVAVQLLAAAGALTGHRAAELNVRPQDPADEAEQKALWIAAARLSGEPDGAAIPAPPPADRAPAWGDLAVSLVELVRERLSPLGPVTHARHA</sequence>
<evidence type="ECO:0000256" key="3">
    <source>
        <dbReference type="ARBA" id="ARBA00023002"/>
    </source>
</evidence>
<reference evidence="7 8" key="1">
    <citation type="submission" date="2019-08" db="EMBL/GenBank/DDBJ databases">
        <title>Draft genome for granaticin producer strain Streptomyces parvus C05.</title>
        <authorList>
            <person name="Gonzalez-Pimentel J.L."/>
        </authorList>
    </citation>
    <scope>NUCLEOTIDE SEQUENCE [LARGE SCALE GENOMIC DNA]</scope>
    <source>
        <strain evidence="7 8">C05</strain>
    </source>
</reference>
<protein>
    <submittedName>
        <fullName evidence="7">FAD-dependent oxidoreductase</fullName>
    </submittedName>
</protein>
<evidence type="ECO:0000256" key="6">
    <source>
        <dbReference type="SAM" id="MobiDB-lite"/>
    </source>
</evidence>
<dbReference type="InterPro" id="IPR036188">
    <property type="entry name" value="FAD/NAD-bd_sf"/>
</dbReference>
<evidence type="ECO:0000256" key="2">
    <source>
        <dbReference type="ARBA" id="ARBA00022723"/>
    </source>
</evidence>
<dbReference type="GO" id="GO:0046872">
    <property type="term" value="F:metal ion binding"/>
    <property type="evidence" value="ECO:0007669"/>
    <property type="project" value="UniProtKB-KW"/>
</dbReference>
<dbReference type="InterPro" id="IPR039650">
    <property type="entry name" value="HdrA-like"/>
</dbReference>
<evidence type="ECO:0000313" key="7">
    <source>
        <dbReference type="EMBL" id="TYR51734.1"/>
    </source>
</evidence>
<evidence type="ECO:0000256" key="1">
    <source>
        <dbReference type="ARBA" id="ARBA00022485"/>
    </source>
</evidence>
<gene>
    <name evidence="7" type="ORF">FY004_30770</name>
</gene>
<name>A0A5D4IG49_9ACTN</name>
<dbReference type="GO" id="GO:0016491">
    <property type="term" value="F:oxidoreductase activity"/>
    <property type="evidence" value="ECO:0007669"/>
    <property type="project" value="UniProtKB-KW"/>
</dbReference>
<dbReference type="SUPFAM" id="SSF51905">
    <property type="entry name" value="FAD/NAD(P)-binding domain"/>
    <property type="match status" value="1"/>
</dbReference>
<comment type="caution">
    <text evidence="7">The sequence shown here is derived from an EMBL/GenBank/DDBJ whole genome shotgun (WGS) entry which is preliminary data.</text>
</comment>
<keyword evidence="2" id="KW-0479">Metal-binding</keyword>
<keyword evidence="3" id="KW-0560">Oxidoreductase</keyword>
<evidence type="ECO:0000256" key="4">
    <source>
        <dbReference type="ARBA" id="ARBA00023004"/>
    </source>
</evidence>
<proteinExistence type="predicted"/>
<feature type="compositionally biased region" description="Basic residues" evidence="6">
    <location>
        <begin position="27"/>
        <end position="39"/>
    </location>
</feature>
<dbReference type="PANTHER" id="PTHR43498:SF1">
    <property type="entry name" value="COB--COM HETERODISULFIDE REDUCTASE IRON-SULFUR SUBUNIT A"/>
    <property type="match status" value="1"/>
</dbReference>
<dbReference type="AlphaFoldDB" id="A0A5D4IG49"/>